<gene>
    <name evidence="15" type="ORF">SAMN06265182_1360</name>
</gene>
<evidence type="ECO:0000259" key="13">
    <source>
        <dbReference type="Pfam" id="PF01171"/>
    </source>
</evidence>
<keyword evidence="8 12" id="KW-0067">ATP-binding</keyword>
<comment type="cofactor">
    <cofactor evidence="2">
        <name>[4Fe-4S] cluster</name>
        <dbReference type="ChEBI" id="CHEBI:49883"/>
    </cofactor>
</comment>
<dbReference type="InterPro" id="IPR020554">
    <property type="entry name" value="UPF0021_CS"/>
</dbReference>
<dbReference type="GO" id="GO:0016740">
    <property type="term" value="F:transferase activity"/>
    <property type="evidence" value="ECO:0007669"/>
    <property type="project" value="UniProtKB-KW"/>
</dbReference>
<evidence type="ECO:0000256" key="5">
    <source>
        <dbReference type="ARBA" id="ARBA00022723"/>
    </source>
</evidence>
<evidence type="ECO:0000256" key="7">
    <source>
        <dbReference type="ARBA" id="ARBA00022833"/>
    </source>
</evidence>
<dbReference type="InterPro" id="IPR054306">
    <property type="entry name" value="TtuA-like_LIM_N"/>
</dbReference>
<reference evidence="16" key="1">
    <citation type="submission" date="2017-09" db="EMBL/GenBank/DDBJ databases">
        <authorList>
            <person name="Varghese N."/>
            <person name="Submissions S."/>
        </authorList>
    </citation>
    <scope>NUCLEOTIDE SEQUENCE [LARGE SCALE GENOMIC DNA]</scope>
    <source>
        <strain evidence="16">DSM 15103</strain>
    </source>
</reference>
<evidence type="ECO:0000256" key="11">
    <source>
        <dbReference type="ARBA" id="ARBA00023014"/>
    </source>
</evidence>
<feature type="binding site" evidence="12">
    <location>
        <begin position="65"/>
        <end position="67"/>
    </location>
    <ligand>
        <name>ATP</name>
        <dbReference type="ChEBI" id="CHEBI:30616"/>
    </ligand>
</feature>
<dbReference type="PROSITE" id="PS01263">
    <property type="entry name" value="UPF0021"/>
    <property type="match status" value="1"/>
</dbReference>
<dbReference type="InterPro" id="IPR014729">
    <property type="entry name" value="Rossmann-like_a/b/a_fold"/>
</dbReference>
<dbReference type="GO" id="GO:0002143">
    <property type="term" value="P:tRNA wobble position uridine thiolation"/>
    <property type="evidence" value="ECO:0007669"/>
    <property type="project" value="TreeGrafter"/>
</dbReference>
<dbReference type="RefSeq" id="WP_097000527.1">
    <property type="nucleotide sequence ID" value="NZ_OBEI01000005.1"/>
</dbReference>
<evidence type="ECO:0000313" key="16">
    <source>
        <dbReference type="Proteomes" id="UP000219036"/>
    </source>
</evidence>
<evidence type="ECO:0000256" key="2">
    <source>
        <dbReference type="ARBA" id="ARBA00001966"/>
    </source>
</evidence>
<evidence type="ECO:0000313" key="15">
    <source>
        <dbReference type="EMBL" id="SNZ08612.1"/>
    </source>
</evidence>
<accession>A0A285NGH8</accession>
<dbReference type="PANTHER" id="PTHR11807:SF27">
    <property type="entry name" value="TRNA-5-METHYLURIDINE(54) 2-SULFURTRANSFERASE"/>
    <property type="match status" value="1"/>
</dbReference>
<dbReference type="GO" id="GO:0005524">
    <property type="term" value="F:ATP binding"/>
    <property type="evidence" value="ECO:0007669"/>
    <property type="project" value="UniProtKB-KW"/>
</dbReference>
<dbReference type="Pfam" id="PF22082">
    <property type="entry name" value="TtuA_LIM_N"/>
    <property type="match status" value="1"/>
</dbReference>
<evidence type="ECO:0000259" key="14">
    <source>
        <dbReference type="Pfam" id="PF22082"/>
    </source>
</evidence>
<dbReference type="PIRSF" id="PIRSF004976">
    <property type="entry name" value="ATPase_YdaO"/>
    <property type="match status" value="1"/>
</dbReference>
<dbReference type="GO" id="GO:0002144">
    <property type="term" value="C:cytosolic tRNA wobble base thiouridylase complex"/>
    <property type="evidence" value="ECO:0007669"/>
    <property type="project" value="TreeGrafter"/>
</dbReference>
<evidence type="ECO:0000256" key="3">
    <source>
        <dbReference type="ARBA" id="ARBA00022485"/>
    </source>
</evidence>
<dbReference type="Proteomes" id="UP000219036">
    <property type="component" value="Unassembled WGS sequence"/>
</dbReference>
<feature type="binding site" evidence="12">
    <location>
        <position position="91"/>
    </location>
    <ligand>
        <name>ATP</name>
        <dbReference type="ChEBI" id="CHEBI:30616"/>
    </ligand>
</feature>
<dbReference type="Pfam" id="PF01171">
    <property type="entry name" value="ATP_bind_3"/>
    <property type="match status" value="1"/>
</dbReference>
<evidence type="ECO:0000256" key="9">
    <source>
        <dbReference type="ARBA" id="ARBA00022842"/>
    </source>
</evidence>
<evidence type="ECO:0000256" key="4">
    <source>
        <dbReference type="ARBA" id="ARBA00022679"/>
    </source>
</evidence>
<proteinExistence type="predicted"/>
<feature type="domain" description="2-thiouridine synthetase TtuA-like N-terminal LIM" evidence="14">
    <location>
        <begin position="9"/>
        <end position="39"/>
    </location>
</feature>
<comment type="cofactor">
    <cofactor evidence="1">
        <name>Mg(2+)</name>
        <dbReference type="ChEBI" id="CHEBI:18420"/>
    </cofactor>
</comment>
<keyword evidence="11" id="KW-0411">Iron-sulfur</keyword>
<keyword evidence="5" id="KW-0479">Metal-binding</keyword>
<feature type="binding site" evidence="12">
    <location>
        <position position="167"/>
    </location>
    <ligand>
        <name>ATP</name>
        <dbReference type="ChEBI" id="CHEBI:30616"/>
    </ligand>
</feature>
<evidence type="ECO:0000256" key="10">
    <source>
        <dbReference type="ARBA" id="ARBA00023004"/>
    </source>
</evidence>
<dbReference type="FunFam" id="3.40.50.620:FF:000174">
    <property type="entry name" value="ATPase, PP-loop superfamily"/>
    <property type="match status" value="1"/>
</dbReference>
<organism evidence="15 16">
    <name type="scientific">Persephonella hydrogeniphila</name>
    <dbReference type="NCBI Taxonomy" id="198703"/>
    <lineage>
        <taxon>Bacteria</taxon>
        <taxon>Pseudomonadati</taxon>
        <taxon>Aquificota</taxon>
        <taxon>Aquificia</taxon>
        <taxon>Aquificales</taxon>
        <taxon>Hydrogenothermaceae</taxon>
        <taxon>Persephonella</taxon>
    </lineage>
</organism>
<sequence length="313" mass="36256">MTKLKKGSRCTVCKAKGKKEKAVVFLPHHRLALCKNHFVEWFEKRVEKTVKEFKMFSKKDKILVAVSGGKDSLALWNALIKLGYEADGFYIDLGIPEYSEDSKRLAIFFSERVERPLHIVSLKEEIAPIPVLDRATNRPACSACGTVKRYYMNRYAKQLGYSIIATGHNLDDEAAVLFGNTLHWDVDYLRRQYPVLKEEHGFIRKVKPLCKITEKESALYAFFNNIEYIEYECPFSEGASSIEYKELLSQLEEKHPGTKLQFYTNFLKKMYPILKQYEDRKKEEIRLCKVCGEPSFTDVCSVCKLKEKVKTKA</sequence>
<dbReference type="InterPro" id="IPR011063">
    <property type="entry name" value="TilS/TtcA_N"/>
</dbReference>
<dbReference type="AlphaFoldDB" id="A0A285NGH8"/>
<dbReference type="GO" id="GO:0046872">
    <property type="term" value="F:metal ion binding"/>
    <property type="evidence" value="ECO:0007669"/>
    <property type="project" value="UniProtKB-KW"/>
</dbReference>
<feature type="binding site" evidence="12">
    <location>
        <position position="172"/>
    </location>
    <ligand>
        <name>ATP</name>
        <dbReference type="ChEBI" id="CHEBI:30616"/>
    </ligand>
</feature>
<evidence type="ECO:0000256" key="8">
    <source>
        <dbReference type="ARBA" id="ARBA00022840"/>
    </source>
</evidence>
<keyword evidence="10" id="KW-0408">Iron</keyword>
<feature type="binding site" evidence="12">
    <location>
        <position position="71"/>
    </location>
    <ligand>
        <name>ATP</name>
        <dbReference type="ChEBI" id="CHEBI:30616"/>
    </ligand>
</feature>
<dbReference type="GO" id="GO:0051539">
    <property type="term" value="F:4 iron, 4 sulfur cluster binding"/>
    <property type="evidence" value="ECO:0007669"/>
    <property type="project" value="UniProtKB-KW"/>
</dbReference>
<dbReference type="SUPFAM" id="SSF52402">
    <property type="entry name" value="Adenine nucleotide alpha hydrolases-like"/>
    <property type="match status" value="1"/>
</dbReference>
<dbReference type="OrthoDB" id="9801054at2"/>
<dbReference type="InterPro" id="IPR000541">
    <property type="entry name" value="Ncs6/Tuc1/Ctu1"/>
</dbReference>
<dbReference type="PANTHER" id="PTHR11807">
    <property type="entry name" value="ATPASES OF THE PP SUPERFAMILY-RELATED"/>
    <property type="match status" value="1"/>
</dbReference>
<protein>
    <submittedName>
        <fullName evidence="15">TIGR00269 family protein</fullName>
    </submittedName>
</protein>
<feature type="domain" description="tRNA(Ile)-lysidine/2-thiocytidine synthase N-terminal" evidence="13">
    <location>
        <begin position="61"/>
        <end position="230"/>
    </location>
</feature>
<evidence type="ECO:0000256" key="1">
    <source>
        <dbReference type="ARBA" id="ARBA00001946"/>
    </source>
</evidence>
<keyword evidence="4" id="KW-0808">Transferase</keyword>
<dbReference type="InterPro" id="IPR035107">
    <property type="entry name" value="tRNA_thiolation_TtcA_Ctu1"/>
</dbReference>
<name>A0A285NGH8_9AQUI</name>
<dbReference type="NCBIfam" id="TIGR00269">
    <property type="entry name" value="TIGR00269 family protein"/>
    <property type="match status" value="1"/>
</dbReference>
<dbReference type="EMBL" id="OBEI01000005">
    <property type="protein sequence ID" value="SNZ08612.1"/>
    <property type="molecule type" value="Genomic_DNA"/>
</dbReference>
<dbReference type="CDD" id="cd01993">
    <property type="entry name" value="TtuA-like"/>
    <property type="match status" value="1"/>
</dbReference>
<keyword evidence="6 12" id="KW-0547">Nucleotide-binding</keyword>
<dbReference type="Gene3D" id="3.40.50.620">
    <property type="entry name" value="HUPs"/>
    <property type="match status" value="1"/>
</dbReference>
<keyword evidence="9" id="KW-0460">Magnesium</keyword>
<dbReference type="GO" id="GO:0000049">
    <property type="term" value="F:tRNA binding"/>
    <property type="evidence" value="ECO:0007669"/>
    <property type="project" value="InterPro"/>
</dbReference>
<evidence type="ECO:0000256" key="6">
    <source>
        <dbReference type="ARBA" id="ARBA00022741"/>
    </source>
</evidence>
<keyword evidence="16" id="KW-1185">Reference proteome</keyword>
<keyword evidence="3" id="KW-0004">4Fe-4S</keyword>
<keyword evidence="7" id="KW-0862">Zinc</keyword>
<evidence type="ECO:0000256" key="12">
    <source>
        <dbReference type="PIRSR" id="PIRSR004976-51"/>
    </source>
</evidence>